<accession>A0ABS4DG49</accession>
<evidence type="ECO:0000313" key="2">
    <source>
        <dbReference type="Proteomes" id="UP001193081"/>
    </source>
</evidence>
<comment type="caution">
    <text evidence="1">The sequence shown here is derived from an EMBL/GenBank/DDBJ whole genome shotgun (WGS) entry which is preliminary data.</text>
</comment>
<dbReference type="RefSeq" id="WP_135481151.1">
    <property type="nucleotide sequence ID" value="NZ_SIJK02000068.1"/>
</dbReference>
<reference evidence="1 2" key="1">
    <citation type="submission" date="2021-03" db="EMBL/GenBank/DDBJ databases">
        <authorList>
            <person name="Grouzdev D.S."/>
        </authorList>
    </citation>
    <scope>NUCLEOTIDE SEQUENCE [LARGE SCALE GENOMIC DNA]</scope>
    <source>
        <strain evidence="1 2">M50-1</strain>
    </source>
</reference>
<keyword evidence="2" id="KW-1185">Reference proteome</keyword>
<evidence type="ECO:0000313" key="1">
    <source>
        <dbReference type="EMBL" id="MBP1468413.1"/>
    </source>
</evidence>
<organism evidence="1 2">
    <name type="scientific">Candidatus Chloroploca mongolica</name>
    <dbReference type="NCBI Taxonomy" id="2528176"/>
    <lineage>
        <taxon>Bacteria</taxon>
        <taxon>Bacillati</taxon>
        <taxon>Chloroflexota</taxon>
        <taxon>Chloroflexia</taxon>
        <taxon>Chloroflexales</taxon>
        <taxon>Chloroflexineae</taxon>
        <taxon>Oscillochloridaceae</taxon>
        <taxon>Candidatus Chloroploca</taxon>
    </lineage>
</organism>
<sequence>MNNTEARTLIAGALLVGVSALPLGSFVAGVTGGIGGNWVAEALGGVMRAPAPEPALGQVFAHALRRAVITLRRDYQRTFGLVEEPSAFALLHASSADLAATPPLREVSTLVEAQATLVRGLDALLHGHHERQVALLKAQVLEQTTRAFHDELASNPEAWRLFQGWVLQRLLQQSTALQEELRRLPAYRARLEDPAPPMSAFDAMAEQLDLALAAFRDDLQRMASSATPPAPVTQIGRVNIGPGATLHHTGAIVGGNSYRVQGPLILGGVTSARDTLIAGHDQTGASAEAPPPPSPEAEP</sequence>
<proteinExistence type="predicted"/>
<gene>
    <name evidence="1" type="ORF">EYB53_022060</name>
</gene>
<name>A0ABS4DG49_9CHLR</name>
<dbReference type="EMBL" id="SIJK02000068">
    <property type="protein sequence ID" value="MBP1468413.1"/>
    <property type="molecule type" value="Genomic_DNA"/>
</dbReference>
<protein>
    <submittedName>
        <fullName evidence="1">Uncharacterized protein</fullName>
    </submittedName>
</protein>
<dbReference type="Proteomes" id="UP001193081">
    <property type="component" value="Unassembled WGS sequence"/>
</dbReference>